<keyword evidence="3" id="KW-1185">Reference proteome</keyword>
<feature type="region of interest" description="Disordered" evidence="1">
    <location>
        <begin position="186"/>
        <end position="250"/>
    </location>
</feature>
<proteinExistence type="predicted"/>
<gene>
    <name evidence="2" type="ORF">EJB05_30820</name>
</gene>
<evidence type="ECO:0000313" key="3">
    <source>
        <dbReference type="Proteomes" id="UP000324897"/>
    </source>
</evidence>
<feature type="compositionally biased region" description="Basic and acidic residues" evidence="1">
    <location>
        <begin position="239"/>
        <end position="250"/>
    </location>
</feature>
<protein>
    <submittedName>
        <fullName evidence="2">Uncharacterized protein</fullName>
    </submittedName>
</protein>
<feature type="compositionally biased region" description="Low complexity" evidence="1">
    <location>
        <begin position="164"/>
        <end position="174"/>
    </location>
</feature>
<feature type="region of interest" description="Disordered" evidence="1">
    <location>
        <begin position="151"/>
        <end position="174"/>
    </location>
</feature>
<dbReference type="Proteomes" id="UP000324897">
    <property type="component" value="Unassembled WGS sequence"/>
</dbReference>
<dbReference type="Gramene" id="TVU21196">
    <property type="protein sequence ID" value="TVU21196"/>
    <property type="gene ID" value="EJB05_30820"/>
</dbReference>
<feature type="non-terminal residue" evidence="2">
    <location>
        <position position="1"/>
    </location>
</feature>
<comment type="caution">
    <text evidence="2">The sequence shown here is derived from an EMBL/GenBank/DDBJ whole genome shotgun (WGS) entry which is preliminary data.</text>
</comment>
<evidence type="ECO:0000313" key="2">
    <source>
        <dbReference type="EMBL" id="TVU21196.1"/>
    </source>
</evidence>
<evidence type="ECO:0000256" key="1">
    <source>
        <dbReference type="SAM" id="MobiDB-lite"/>
    </source>
</evidence>
<organism evidence="2 3">
    <name type="scientific">Eragrostis curvula</name>
    <name type="common">weeping love grass</name>
    <dbReference type="NCBI Taxonomy" id="38414"/>
    <lineage>
        <taxon>Eukaryota</taxon>
        <taxon>Viridiplantae</taxon>
        <taxon>Streptophyta</taxon>
        <taxon>Embryophyta</taxon>
        <taxon>Tracheophyta</taxon>
        <taxon>Spermatophyta</taxon>
        <taxon>Magnoliopsida</taxon>
        <taxon>Liliopsida</taxon>
        <taxon>Poales</taxon>
        <taxon>Poaceae</taxon>
        <taxon>PACMAD clade</taxon>
        <taxon>Chloridoideae</taxon>
        <taxon>Eragrostideae</taxon>
        <taxon>Eragrostidinae</taxon>
        <taxon>Eragrostis</taxon>
    </lineage>
</organism>
<dbReference type="AlphaFoldDB" id="A0A5J9UCA5"/>
<reference evidence="2 3" key="1">
    <citation type="journal article" date="2019" name="Sci. Rep.">
        <title>A high-quality genome of Eragrostis curvula grass provides insights into Poaceae evolution and supports new strategies to enhance forage quality.</title>
        <authorList>
            <person name="Carballo J."/>
            <person name="Santos B.A.C.M."/>
            <person name="Zappacosta D."/>
            <person name="Garbus I."/>
            <person name="Selva J.P."/>
            <person name="Gallo C.A."/>
            <person name="Diaz A."/>
            <person name="Albertini E."/>
            <person name="Caccamo M."/>
            <person name="Echenique V."/>
        </authorList>
    </citation>
    <scope>NUCLEOTIDE SEQUENCE [LARGE SCALE GENOMIC DNA]</scope>
    <source>
        <strain evidence="3">cv. Victoria</strain>
        <tissue evidence="2">Leaf</tissue>
    </source>
</reference>
<name>A0A5J9UCA5_9POAL</name>
<accession>A0A5J9UCA5</accession>
<sequence length="250" mass="26115">MEAGGRDESRGRLKLSGSLEGLPKDALLPASGFGERKYVCRTVEGRVESDQTRGIGKKKLKTWINNFSKPQRKRLSNAVVAIDATEEMKMKLGNQLSGLGTGASISSTSDAAVVSVTPPPPLGPVPVPTATTTLARQSGQVVCRRRSQASTHAAWNRCPHRGSARASSPSLSSAMHTAHSAAAFSFSPAAPPARTTKIGGSDATRRSSSRCSSCVLGGDGGPGVEPEDETASSSSSAAEEERLREKSLQK</sequence>
<dbReference type="EMBL" id="RWGY01000026">
    <property type="protein sequence ID" value="TVU21196.1"/>
    <property type="molecule type" value="Genomic_DNA"/>
</dbReference>